<evidence type="ECO:0000313" key="2">
    <source>
        <dbReference type="EMBL" id="SCE99809.1"/>
    </source>
</evidence>
<dbReference type="Pfam" id="PF20226">
    <property type="entry name" value="DUF6585"/>
    <property type="match status" value="1"/>
</dbReference>
<keyword evidence="1" id="KW-1133">Transmembrane helix</keyword>
<evidence type="ECO:0000313" key="3">
    <source>
        <dbReference type="Proteomes" id="UP000183585"/>
    </source>
</evidence>
<accession>A0A1C4WUE6</accession>
<dbReference type="Proteomes" id="UP000183585">
    <property type="component" value="Unassembled WGS sequence"/>
</dbReference>
<keyword evidence="1" id="KW-0472">Membrane</keyword>
<dbReference type="EMBL" id="FMCT01000004">
    <property type="protein sequence ID" value="SCE99809.1"/>
    <property type="molecule type" value="Genomic_DNA"/>
</dbReference>
<dbReference type="InterPro" id="IPR046492">
    <property type="entry name" value="DUF6585"/>
</dbReference>
<proteinExistence type="predicted"/>
<organism evidence="2 3">
    <name type="scientific">Micromonospora carbonacea</name>
    <dbReference type="NCBI Taxonomy" id="47853"/>
    <lineage>
        <taxon>Bacteria</taxon>
        <taxon>Bacillati</taxon>
        <taxon>Actinomycetota</taxon>
        <taxon>Actinomycetes</taxon>
        <taxon>Micromonosporales</taxon>
        <taxon>Micromonosporaceae</taxon>
        <taxon>Micromonospora</taxon>
    </lineage>
</organism>
<protein>
    <submittedName>
        <fullName evidence="2">Uncharacterized protein</fullName>
    </submittedName>
</protein>
<keyword evidence="3" id="KW-1185">Reference proteome</keyword>
<evidence type="ECO:0000256" key="1">
    <source>
        <dbReference type="SAM" id="Phobius"/>
    </source>
</evidence>
<dbReference type="AlphaFoldDB" id="A0A1C4WUE6"/>
<reference evidence="3" key="1">
    <citation type="submission" date="2016-06" db="EMBL/GenBank/DDBJ databases">
        <authorList>
            <person name="Varghese N."/>
            <person name="Submissions Spin"/>
        </authorList>
    </citation>
    <scope>NUCLEOTIDE SEQUENCE [LARGE SCALE GENOMIC DNA]</scope>
    <source>
        <strain evidence="3">DSM 43168</strain>
    </source>
</reference>
<feature type="transmembrane region" description="Helical" evidence="1">
    <location>
        <begin position="56"/>
        <end position="75"/>
    </location>
</feature>
<dbReference type="RefSeq" id="WP_141723718.1">
    <property type="nucleotide sequence ID" value="NZ_FMCT01000004.1"/>
</dbReference>
<name>A0A1C4WUE6_9ACTN</name>
<feature type="transmembrane region" description="Helical" evidence="1">
    <location>
        <begin position="30"/>
        <end position="50"/>
    </location>
</feature>
<sequence length="258" mass="27450">MQSNVNGQSFVDVAAELGLGETVGRYRSSVGADISITVAVAVLGVVLILVSGGAQAVVALGAGLLALAALAAWVTRRKAGRCRYLYDNGSLTVDHTGAVTSLFTWDDVAHVRVWVRVLYLVSAYVEVLQGRVELKDGTVVDLAKPDYKDKHELVAHVEKFAAAAVLPVKVDEALRTGAATFGPVTLTGAGVRRGSEFVTRSAITNVECGKTRLKIWAGQRRPVISERLRNIPDVAVLLHLMRRWPVADEPGGEAGVTA</sequence>
<keyword evidence="1" id="KW-0812">Transmembrane</keyword>
<gene>
    <name evidence="2" type="ORF">GA0070563_10431</name>
</gene>